<comment type="caution">
    <text evidence="13">The sequence shown here is derived from an EMBL/GenBank/DDBJ whole genome shotgun (WGS) entry which is preliminary data.</text>
</comment>
<evidence type="ECO:0000259" key="10">
    <source>
        <dbReference type="Pfam" id="PF05645"/>
    </source>
</evidence>
<dbReference type="SUPFAM" id="SSF46785">
    <property type="entry name" value="Winged helix' DNA-binding domain"/>
    <property type="match status" value="1"/>
</dbReference>
<dbReference type="InterPro" id="IPR008806">
    <property type="entry name" value="RNA_pol_III_Rpc82_C"/>
</dbReference>
<feature type="domain" description="RNA polymerase III Rpc82 C -terminal" evidence="10">
    <location>
        <begin position="170"/>
        <end position="360"/>
    </location>
</feature>
<organism evidence="13 14">
    <name type="scientific">Dimargaris verticillata</name>
    <dbReference type="NCBI Taxonomy" id="2761393"/>
    <lineage>
        <taxon>Eukaryota</taxon>
        <taxon>Fungi</taxon>
        <taxon>Fungi incertae sedis</taxon>
        <taxon>Zoopagomycota</taxon>
        <taxon>Kickxellomycotina</taxon>
        <taxon>Dimargaritomycetes</taxon>
        <taxon>Dimargaritales</taxon>
        <taxon>Dimargaritaceae</taxon>
        <taxon>Dimargaris</taxon>
    </lineage>
</organism>
<dbReference type="GO" id="GO:0005666">
    <property type="term" value="C:RNA polymerase III complex"/>
    <property type="evidence" value="ECO:0007669"/>
    <property type="project" value="UniProtKB-UniRule"/>
</dbReference>
<dbReference type="PANTHER" id="PTHR12949:SF0">
    <property type="entry name" value="DNA-DIRECTED RNA POLYMERASE III SUBUNIT RPC3"/>
    <property type="match status" value="1"/>
</dbReference>
<dbReference type="Gene3D" id="1.10.10.10">
    <property type="entry name" value="Winged helix-like DNA-binding domain superfamily/Winged helix DNA-binding domain"/>
    <property type="match status" value="3"/>
</dbReference>
<comment type="subunit">
    <text evidence="3 9">Component of the RNA polymerase III (Pol III) complex consisting of 17 subunits.</text>
</comment>
<keyword evidence="6 9" id="KW-0804">Transcription</keyword>
<proteinExistence type="inferred from homology"/>
<name>A0A9W8B9E9_9FUNG</name>
<keyword evidence="5 9" id="KW-0240">DNA-directed RNA polymerase</keyword>
<dbReference type="InterPro" id="IPR036390">
    <property type="entry name" value="WH_DNA-bd_sf"/>
</dbReference>
<dbReference type="AlphaFoldDB" id="A0A9W8B9E9"/>
<dbReference type="PANTHER" id="PTHR12949">
    <property type="entry name" value="RNA POLYMERASE III DNA DIRECTED -RELATED"/>
    <property type="match status" value="1"/>
</dbReference>
<evidence type="ECO:0000259" key="11">
    <source>
        <dbReference type="Pfam" id="PF08221"/>
    </source>
</evidence>
<dbReference type="Pfam" id="PF08221">
    <property type="entry name" value="HTH_9"/>
    <property type="match status" value="1"/>
</dbReference>
<evidence type="ECO:0000313" key="14">
    <source>
        <dbReference type="Proteomes" id="UP001151582"/>
    </source>
</evidence>
<sequence length="535" mass="60668">MSLKVGSLLARKGRLPLPLIVQSTQLRPKQVREALVILLQQNLATWAEEVRKSGPTAFYTLNLPAVLLRLRVGEILKAVRDQFGADGLTLGQLFLLHGRLSLPMVRAKLNWKRLGKARQSTYMQTLQVMIRHRFLKAMTPGDAITRADRLIAEDAQAKAEHQIPPSVTELAKLRKKRRAQEEAEFQSDVLVGMKRKIADSDDTTSVKVRVGQFEMVEEVDETMHFAINFEQFNMYLRNRRLVALVKERTNKSGAAVVNAMVSLCEEKMRRCHEELSPPISVIQVTQRLPKGTNLADDMDVSMASLGLELDMPTTDAMSNANTQDLVRKFLDVLRFDQAGLIAKSDERSSGQYRVHFGNVQRALSDKVVLSYIQEKFGNQSCRMVRIINEKGRLDDKQIGKLALMPLKAVRRVVQELVAHGLLQLQEVPRTGDRIPSNCYYLVFNSYPLLNGTCLELHYKELFNVYSRLKYEQRIRTRLLAKAQLSKGEADEAVPLSTLEQKALSAYEKARDLLEVCLLRLDHQILVLRDIGQLTA</sequence>
<keyword evidence="7 9" id="KW-0539">Nucleus</keyword>
<gene>
    <name evidence="13" type="primary">RPC82</name>
    <name evidence="13" type="ORF">H4R34_000934</name>
</gene>
<evidence type="ECO:0000256" key="3">
    <source>
        <dbReference type="ARBA" id="ARBA00011206"/>
    </source>
</evidence>
<evidence type="ECO:0000256" key="7">
    <source>
        <dbReference type="ARBA" id="ARBA00023242"/>
    </source>
</evidence>
<evidence type="ECO:0000256" key="4">
    <source>
        <dbReference type="ARBA" id="ARBA00016689"/>
    </source>
</evidence>
<dbReference type="InterPro" id="IPR013197">
    <property type="entry name" value="RNA_pol_III_RPC82-rel_HTH"/>
</dbReference>
<protein>
    <recommendedName>
        <fullName evidence="4 9">DNA-directed RNA polymerase III subunit RPC3</fullName>
        <shortName evidence="9">RNA polymerase III subunit C3</shortName>
    </recommendedName>
</protein>
<dbReference type="Proteomes" id="UP001151582">
    <property type="component" value="Unassembled WGS sequence"/>
</dbReference>
<accession>A0A9W8B9E9</accession>
<comment type="function">
    <text evidence="8 9">DNA-dependent RNA polymerase catalyzes the transcription of DNA into RNA using the four ribonucleoside triphosphates as substrates. Specific core component of RNA polymerase III which synthesizes small RNAs, such as 5S rRNA and tRNAs.</text>
</comment>
<feature type="domain" description="RNA polymerase III subunit RPC82-related helix-turn-helix" evidence="11">
    <location>
        <begin position="4"/>
        <end position="48"/>
    </location>
</feature>
<dbReference type="EMBL" id="JANBQB010000034">
    <property type="protein sequence ID" value="KAJ1983974.1"/>
    <property type="molecule type" value="Genomic_DNA"/>
</dbReference>
<dbReference type="Pfam" id="PF05645">
    <property type="entry name" value="RNA_pol_Rpc82"/>
    <property type="match status" value="1"/>
</dbReference>
<comment type="subcellular location">
    <subcellularLocation>
        <location evidence="1 9">Nucleus</location>
    </subcellularLocation>
</comment>
<keyword evidence="14" id="KW-1185">Reference proteome</keyword>
<evidence type="ECO:0000256" key="9">
    <source>
        <dbReference type="RuleBase" id="RU367076"/>
    </source>
</evidence>
<evidence type="ECO:0000256" key="5">
    <source>
        <dbReference type="ARBA" id="ARBA00022478"/>
    </source>
</evidence>
<dbReference type="GO" id="GO:0006351">
    <property type="term" value="P:DNA-templated transcription"/>
    <property type="evidence" value="ECO:0007669"/>
    <property type="project" value="InterPro"/>
</dbReference>
<dbReference type="InterPro" id="IPR036388">
    <property type="entry name" value="WH-like_DNA-bd_sf"/>
</dbReference>
<evidence type="ECO:0000313" key="13">
    <source>
        <dbReference type="EMBL" id="KAJ1983974.1"/>
    </source>
</evidence>
<dbReference type="GO" id="GO:0003697">
    <property type="term" value="F:single-stranded DNA binding"/>
    <property type="evidence" value="ECO:0007669"/>
    <property type="project" value="UniProtKB-UniRule"/>
</dbReference>
<reference evidence="13" key="1">
    <citation type="submission" date="2022-07" db="EMBL/GenBank/DDBJ databases">
        <title>Phylogenomic reconstructions and comparative analyses of Kickxellomycotina fungi.</title>
        <authorList>
            <person name="Reynolds N.K."/>
            <person name="Stajich J.E."/>
            <person name="Barry K."/>
            <person name="Grigoriev I.V."/>
            <person name="Crous P."/>
            <person name="Smith M.E."/>
        </authorList>
    </citation>
    <scope>NUCLEOTIDE SEQUENCE</scope>
    <source>
        <strain evidence="13">RSA 567</strain>
    </source>
</reference>
<dbReference type="InterPro" id="IPR055207">
    <property type="entry name" value="POLR3C_WHD"/>
</dbReference>
<dbReference type="OrthoDB" id="272392at2759"/>
<evidence type="ECO:0000256" key="6">
    <source>
        <dbReference type="ARBA" id="ARBA00023163"/>
    </source>
</evidence>
<evidence type="ECO:0000259" key="12">
    <source>
        <dbReference type="Pfam" id="PF22536"/>
    </source>
</evidence>
<dbReference type="Pfam" id="PF22536">
    <property type="entry name" value="WHD_POLR3C"/>
    <property type="match status" value="1"/>
</dbReference>
<feature type="domain" description="DNA-directed RNA polymerase III subunit RPC3 winged-helix" evidence="12">
    <location>
        <begin position="370"/>
        <end position="441"/>
    </location>
</feature>
<evidence type="ECO:0000256" key="8">
    <source>
        <dbReference type="ARBA" id="ARBA00025127"/>
    </source>
</evidence>
<dbReference type="InterPro" id="IPR039748">
    <property type="entry name" value="RPC3"/>
</dbReference>
<evidence type="ECO:0000256" key="1">
    <source>
        <dbReference type="ARBA" id="ARBA00004123"/>
    </source>
</evidence>
<evidence type="ECO:0000256" key="2">
    <source>
        <dbReference type="ARBA" id="ARBA00006835"/>
    </source>
</evidence>
<comment type="similarity">
    <text evidence="2 9">Belongs to the RNA polymerase beta chain family.</text>
</comment>